<keyword evidence="8" id="KW-1015">Disulfide bond</keyword>
<keyword evidence="4" id="KW-0547">Nucleotide-binding</keyword>
<dbReference type="Pfam" id="PF02867">
    <property type="entry name" value="Ribonuc_red_lgC"/>
    <property type="match status" value="1"/>
</dbReference>
<evidence type="ECO:0000313" key="16">
    <source>
        <dbReference type="Proteomes" id="UP000192813"/>
    </source>
</evidence>
<evidence type="ECO:0000256" key="11">
    <source>
        <dbReference type="SAM" id="Coils"/>
    </source>
</evidence>
<dbReference type="EC" id="1.17.4.1" evidence="2 10"/>
<dbReference type="Pfam" id="PF08343">
    <property type="entry name" value="RNR_N"/>
    <property type="match status" value="1"/>
</dbReference>
<protein>
    <recommendedName>
        <fullName evidence="2 10">Ribonucleoside-diphosphate reductase</fullName>
        <ecNumber evidence="2 10">1.17.4.1</ecNumber>
    </recommendedName>
</protein>
<organism evidence="15 16">
    <name type="scientific">Aerococcus viridans</name>
    <dbReference type="NCBI Taxonomy" id="1377"/>
    <lineage>
        <taxon>Bacteria</taxon>
        <taxon>Bacillati</taxon>
        <taxon>Bacillota</taxon>
        <taxon>Bacilli</taxon>
        <taxon>Lactobacillales</taxon>
        <taxon>Aerococcaceae</taxon>
        <taxon>Aerococcus</taxon>
    </lineage>
</organism>
<dbReference type="InterPro" id="IPR008926">
    <property type="entry name" value="RNR_R1-su_N"/>
</dbReference>
<reference evidence="16" key="1">
    <citation type="submission" date="2017-12" db="EMBL/GenBank/DDBJ databases">
        <title>FDA dAtabase for Regulatory Grade micrObial Sequences (FDA-ARGOS): Supporting development and validation of Infectious Disease Dx tests.</title>
        <authorList>
            <person name="Hoffmann M."/>
            <person name="Allard M."/>
            <person name="Evans P."/>
            <person name="Brown E."/>
            <person name="Tallon L."/>
            <person name="Sadzewicz L."/>
            <person name="Sengamalay N."/>
            <person name="Ott S."/>
            <person name="Godinez A."/>
            <person name="Nagaraj S."/>
            <person name="Vavikolanu K."/>
            <person name="Aluvathingal J."/>
            <person name="Nadendla S."/>
            <person name="Sichtig H."/>
        </authorList>
    </citation>
    <scope>NUCLEOTIDE SEQUENCE [LARGE SCALE GENOMIC DNA]</scope>
    <source>
        <strain evidence="16">FDAARGOS_249</strain>
    </source>
</reference>
<dbReference type="PANTHER" id="PTHR11573:SF30">
    <property type="entry name" value="RIBONUCLEOSIDE-DIPHOSPHATE REDUCTASE 2 SUBUNIT ALPHA"/>
    <property type="match status" value="1"/>
</dbReference>
<dbReference type="Gene3D" id="1.10.1650.20">
    <property type="match status" value="1"/>
</dbReference>
<evidence type="ECO:0000256" key="6">
    <source>
        <dbReference type="ARBA" id="ARBA00023002"/>
    </source>
</evidence>
<accession>A0A2J9PM01</accession>
<dbReference type="InterPro" id="IPR039718">
    <property type="entry name" value="Rrm1"/>
</dbReference>
<dbReference type="GO" id="GO:0005524">
    <property type="term" value="F:ATP binding"/>
    <property type="evidence" value="ECO:0007669"/>
    <property type="project" value="UniProtKB-KW"/>
</dbReference>
<keyword evidence="3" id="KW-0021">Allosteric enzyme</keyword>
<gene>
    <name evidence="15" type="ORF">A6J77_003640</name>
</gene>
<evidence type="ECO:0000256" key="5">
    <source>
        <dbReference type="ARBA" id="ARBA00022840"/>
    </source>
</evidence>
<keyword evidence="11" id="KW-0175">Coiled coil</keyword>
<evidence type="ECO:0000256" key="2">
    <source>
        <dbReference type="ARBA" id="ARBA00012274"/>
    </source>
</evidence>
<evidence type="ECO:0000256" key="8">
    <source>
        <dbReference type="ARBA" id="ARBA00023157"/>
    </source>
</evidence>
<dbReference type="Pfam" id="PF00317">
    <property type="entry name" value="Ribonuc_red_lgN"/>
    <property type="match status" value="1"/>
</dbReference>
<dbReference type="InterPro" id="IPR026459">
    <property type="entry name" value="RNR_1b_NrdE"/>
</dbReference>
<name>A0A2J9PM01_9LACT</name>
<dbReference type="Proteomes" id="UP000192813">
    <property type="component" value="Unassembled WGS sequence"/>
</dbReference>
<comment type="caution">
    <text evidence="15">The sequence shown here is derived from an EMBL/GenBank/DDBJ whole genome shotgun (WGS) entry which is preliminary data.</text>
</comment>
<dbReference type="NCBIfam" id="TIGR04170">
    <property type="entry name" value="RNR_1b_NrdE"/>
    <property type="match status" value="1"/>
</dbReference>
<dbReference type="GO" id="GO:0005971">
    <property type="term" value="C:ribonucleoside-diphosphate reductase complex"/>
    <property type="evidence" value="ECO:0007669"/>
    <property type="project" value="TreeGrafter"/>
</dbReference>
<feature type="domain" description="Ribonucleotide reductase large subunit N-terminal" evidence="12">
    <location>
        <begin position="100"/>
        <end position="173"/>
    </location>
</feature>
<dbReference type="EMBL" id="NBTM02000001">
    <property type="protein sequence ID" value="PNL91368.1"/>
    <property type="molecule type" value="Genomic_DNA"/>
</dbReference>
<dbReference type="InterPro" id="IPR013509">
    <property type="entry name" value="RNR_lsu_N"/>
</dbReference>
<comment type="function">
    <text evidence="10">Provides the precursors necessary for DNA synthesis. Catalyzes the biosynthesis of deoxyribonucleotides from the corresponding ribonucleotides.</text>
</comment>
<dbReference type="InterPro" id="IPR013346">
    <property type="entry name" value="NrdE_NrdA_C"/>
</dbReference>
<dbReference type="PANTHER" id="PTHR11573">
    <property type="entry name" value="RIBONUCLEOSIDE-DIPHOSPHATE REDUCTASE LARGE CHAIN"/>
    <property type="match status" value="1"/>
</dbReference>
<keyword evidence="5" id="KW-0067">ATP-binding</keyword>
<sequence>MTDTKKLKIENTKDITYFKLNNMVNIPTADKKIQLNKDREAVRAYFLEYVNPNTVFFHTLEEKLQYLVNNDYIEEGFLNKYSFDFIQSLFDHLYSHKFRFKSFMGAYKFYTQYALKTNDNKRFLERYEDRIAFTALYLADGDEDLAWHIAEEHIEHRLQMATPTFLNAGKKRRGEMVSCFLIDVQDNMESIGRAVNSSLQLSKRGGGVGVNLSNLREAGAAIKGIENAGSGVVPVMKLLEDAFSYANQLGQRNGAGVVYLNAFHPDVYEFLSTKKENADEKIRVKTLSLGLVVPDKYYELLKTNEPMYLFSPYDVERIYGEPFGYVDITEHYEDMVANKEIKKYKINARELEQEISRLQQESGYPYIMNVDTANRENPVNGTITMSNLCSEIMQVQKPSILNEDLTYEEVGLDISCNLASTNITEMLKMNDFEKAVDTAVRALTAVSDMTSIQAVPSVERGNSAYNSIGLGAMGLHTALATNQIHYGSPEALELTDAYFMALRYYALKTSNQIAKERGESFFEFDQSAYADGSYIRERYIDNQEPFVFQSEKVAKLFDHIHIPTPNDWAALNQAIMADGLYNAYLLTVAPTGSISYINEASSSIHPIVHLIENRQETNIGSMFYPAPYLDNDTIQYYKSAYETDMRQVIDTYATAQKHIDQGMSLTLFMQSTIPQGLYEWKNGNTDKMTTRDLNRLRNYAWAQGIKSIYYVRTYTDDSDKEIGVDQCESCVI</sequence>
<evidence type="ECO:0000256" key="9">
    <source>
        <dbReference type="ARBA" id="ARBA00047754"/>
    </source>
</evidence>
<feature type="coiled-coil region" evidence="11">
    <location>
        <begin position="334"/>
        <end position="361"/>
    </location>
</feature>
<dbReference type="AlphaFoldDB" id="A0A2J9PM01"/>
<evidence type="ECO:0000256" key="1">
    <source>
        <dbReference type="ARBA" id="ARBA00010406"/>
    </source>
</evidence>
<dbReference type="UniPathway" id="UPA00326"/>
<dbReference type="CDD" id="cd01679">
    <property type="entry name" value="RNR_I"/>
    <property type="match status" value="1"/>
</dbReference>
<evidence type="ECO:0000313" key="15">
    <source>
        <dbReference type="EMBL" id="PNL91368.1"/>
    </source>
</evidence>
<evidence type="ECO:0000256" key="10">
    <source>
        <dbReference type="RuleBase" id="RU003410"/>
    </source>
</evidence>
<dbReference type="PRINTS" id="PR01183">
    <property type="entry name" value="RIBORDTASEM1"/>
</dbReference>
<feature type="domain" description="Ribonucleotide reductase N-terminal" evidence="14">
    <location>
        <begin position="17"/>
        <end position="98"/>
    </location>
</feature>
<dbReference type="NCBIfam" id="TIGR02506">
    <property type="entry name" value="NrdE_NrdA"/>
    <property type="match status" value="1"/>
</dbReference>
<evidence type="ECO:0000259" key="12">
    <source>
        <dbReference type="Pfam" id="PF00317"/>
    </source>
</evidence>
<keyword evidence="6 10" id="KW-0560">Oxidoreductase</keyword>
<keyword evidence="7 10" id="KW-0215">Deoxyribonucleotide synthesis</keyword>
<evidence type="ECO:0000259" key="14">
    <source>
        <dbReference type="Pfam" id="PF08343"/>
    </source>
</evidence>
<dbReference type="SUPFAM" id="SSF48168">
    <property type="entry name" value="R1 subunit of ribonucleotide reductase, N-terminal domain"/>
    <property type="match status" value="1"/>
</dbReference>
<dbReference type="Gene3D" id="3.20.70.20">
    <property type="match status" value="1"/>
</dbReference>
<dbReference type="RefSeq" id="WP_083068296.1">
    <property type="nucleotide sequence ID" value="NZ_JALXKY010000009.1"/>
</dbReference>
<proteinExistence type="inferred from homology"/>
<comment type="catalytic activity">
    <reaction evidence="9 10">
        <text>a 2'-deoxyribonucleoside 5'-diphosphate + [thioredoxin]-disulfide + H2O = a ribonucleoside 5'-diphosphate + [thioredoxin]-dithiol</text>
        <dbReference type="Rhea" id="RHEA:23252"/>
        <dbReference type="Rhea" id="RHEA-COMP:10698"/>
        <dbReference type="Rhea" id="RHEA-COMP:10700"/>
        <dbReference type="ChEBI" id="CHEBI:15377"/>
        <dbReference type="ChEBI" id="CHEBI:29950"/>
        <dbReference type="ChEBI" id="CHEBI:50058"/>
        <dbReference type="ChEBI" id="CHEBI:57930"/>
        <dbReference type="ChEBI" id="CHEBI:73316"/>
        <dbReference type="EC" id="1.17.4.1"/>
    </reaction>
</comment>
<comment type="similarity">
    <text evidence="1 10">Belongs to the ribonucleoside diphosphate reductase large chain family.</text>
</comment>
<evidence type="ECO:0000256" key="4">
    <source>
        <dbReference type="ARBA" id="ARBA00022741"/>
    </source>
</evidence>
<evidence type="ECO:0000259" key="13">
    <source>
        <dbReference type="Pfam" id="PF02867"/>
    </source>
</evidence>
<feature type="domain" description="Ribonucleotide reductase large subunit C-terminal" evidence="13">
    <location>
        <begin position="177"/>
        <end position="711"/>
    </location>
</feature>
<dbReference type="GO" id="GO:0009263">
    <property type="term" value="P:deoxyribonucleotide biosynthetic process"/>
    <property type="evidence" value="ECO:0007669"/>
    <property type="project" value="UniProtKB-KW"/>
</dbReference>
<dbReference type="GO" id="GO:0004748">
    <property type="term" value="F:ribonucleoside-diphosphate reductase activity, thioredoxin disulfide as acceptor"/>
    <property type="evidence" value="ECO:0007669"/>
    <property type="project" value="UniProtKB-EC"/>
</dbReference>
<dbReference type="InterPro" id="IPR013554">
    <property type="entry name" value="RNR_N"/>
</dbReference>
<dbReference type="SUPFAM" id="SSF51998">
    <property type="entry name" value="PFL-like glycyl radical enzymes"/>
    <property type="match status" value="1"/>
</dbReference>
<evidence type="ECO:0000256" key="3">
    <source>
        <dbReference type="ARBA" id="ARBA00022533"/>
    </source>
</evidence>
<dbReference type="InterPro" id="IPR000788">
    <property type="entry name" value="RNR_lg_C"/>
</dbReference>
<evidence type="ECO:0000256" key="7">
    <source>
        <dbReference type="ARBA" id="ARBA00023116"/>
    </source>
</evidence>